<organism evidence="6 7">
    <name type="scientific">Blastopirellula marina</name>
    <dbReference type="NCBI Taxonomy" id="124"/>
    <lineage>
        <taxon>Bacteria</taxon>
        <taxon>Pseudomonadati</taxon>
        <taxon>Planctomycetota</taxon>
        <taxon>Planctomycetia</taxon>
        <taxon>Pirellulales</taxon>
        <taxon>Pirellulaceae</taxon>
        <taxon>Blastopirellula</taxon>
    </lineage>
</organism>
<dbReference type="RefSeq" id="WP_105355421.1">
    <property type="nucleotide sequence ID" value="NZ_PUIA01000051.1"/>
</dbReference>
<evidence type="ECO:0000313" key="7">
    <source>
        <dbReference type="Proteomes" id="UP000240009"/>
    </source>
</evidence>
<dbReference type="FunFam" id="3.90.1530.30:FF:000001">
    <property type="entry name" value="Chromosome partitioning protein ParB"/>
    <property type="match status" value="1"/>
</dbReference>
<protein>
    <submittedName>
        <fullName evidence="6">Chromosome partitioning protein ParB</fullName>
    </submittedName>
</protein>
<evidence type="ECO:0000256" key="1">
    <source>
        <dbReference type="ARBA" id="ARBA00006295"/>
    </source>
</evidence>
<dbReference type="EMBL" id="PUIA01000051">
    <property type="protein sequence ID" value="PQO27926.1"/>
    <property type="molecule type" value="Genomic_DNA"/>
</dbReference>
<dbReference type="Pfam" id="PF02195">
    <property type="entry name" value="ParB_N"/>
    <property type="match status" value="1"/>
</dbReference>
<dbReference type="PANTHER" id="PTHR33375">
    <property type="entry name" value="CHROMOSOME-PARTITIONING PROTEIN PARB-RELATED"/>
    <property type="match status" value="1"/>
</dbReference>
<dbReference type="SUPFAM" id="SSF110849">
    <property type="entry name" value="ParB/Sulfiredoxin"/>
    <property type="match status" value="1"/>
</dbReference>
<dbReference type="Pfam" id="PF23552">
    <property type="entry name" value="ParB_C"/>
    <property type="match status" value="1"/>
</dbReference>
<dbReference type="InterPro" id="IPR050336">
    <property type="entry name" value="Chromosome_partition/occlusion"/>
</dbReference>
<comment type="similarity">
    <text evidence="1">Belongs to the ParB family.</text>
</comment>
<dbReference type="NCBIfam" id="TIGR00180">
    <property type="entry name" value="parB_part"/>
    <property type="match status" value="1"/>
</dbReference>
<dbReference type="InterPro" id="IPR041468">
    <property type="entry name" value="HTH_ParB/Spo0J"/>
</dbReference>
<feature type="domain" description="ParB-like N-terminal" evidence="5">
    <location>
        <begin position="57"/>
        <end position="146"/>
    </location>
</feature>
<dbReference type="CDD" id="cd16393">
    <property type="entry name" value="SPO0J_N"/>
    <property type="match status" value="1"/>
</dbReference>
<dbReference type="SUPFAM" id="SSF109709">
    <property type="entry name" value="KorB DNA-binding domain-like"/>
    <property type="match status" value="1"/>
</dbReference>
<keyword evidence="3" id="KW-0238">DNA-binding</keyword>
<evidence type="ECO:0000256" key="4">
    <source>
        <dbReference type="SAM" id="MobiDB-lite"/>
    </source>
</evidence>
<dbReference type="SMART" id="SM00470">
    <property type="entry name" value="ParB"/>
    <property type="match status" value="1"/>
</dbReference>
<dbReference type="InterPro" id="IPR057240">
    <property type="entry name" value="ParB_dimer_C"/>
</dbReference>
<comment type="caution">
    <text evidence="6">The sequence shown here is derived from an EMBL/GenBank/DDBJ whole genome shotgun (WGS) entry which is preliminary data.</text>
</comment>
<dbReference type="InterPro" id="IPR003115">
    <property type="entry name" value="ParB_N"/>
</dbReference>
<dbReference type="PANTHER" id="PTHR33375:SF1">
    <property type="entry name" value="CHROMOSOME-PARTITIONING PROTEIN PARB-RELATED"/>
    <property type="match status" value="1"/>
</dbReference>
<dbReference type="AlphaFoldDB" id="A0A2S8F6Z6"/>
<dbReference type="GO" id="GO:0005694">
    <property type="term" value="C:chromosome"/>
    <property type="evidence" value="ECO:0007669"/>
    <property type="project" value="TreeGrafter"/>
</dbReference>
<dbReference type="Gene3D" id="3.90.1530.30">
    <property type="match status" value="1"/>
</dbReference>
<dbReference type="FunFam" id="1.10.10.2830:FF:000001">
    <property type="entry name" value="Chromosome partitioning protein ParB"/>
    <property type="match status" value="1"/>
</dbReference>
<dbReference type="Proteomes" id="UP000240009">
    <property type="component" value="Unassembled WGS sequence"/>
</dbReference>
<accession>A0A2S8F6Z6</accession>
<dbReference type="Gene3D" id="1.10.10.2830">
    <property type="match status" value="1"/>
</dbReference>
<gene>
    <name evidence="6" type="ORF">C5Y96_16210</name>
</gene>
<reference evidence="6 7" key="1">
    <citation type="submission" date="2018-02" db="EMBL/GenBank/DDBJ databases">
        <title>Comparative genomes isolates from brazilian mangrove.</title>
        <authorList>
            <person name="Araujo J.E."/>
            <person name="Taketani R.G."/>
            <person name="Silva M.C.P."/>
            <person name="Loureco M.V."/>
            <person name="Andreote F.D."/>
        </authorList>
    </citation>
    <scope>NUCLEOTIDE SEQUENCE [LARGE SCALE GENOMIC DNA]</scope>
    <source>
        <strain evidence="6 7">HEX-2 MGV</strain>
    </source>
</reference>
<dbReference type="InterPro" id="IPR004437">
    <property type="entry name" value="ParB/RepB/Spo0J"/>
</dbReference>
<dbReference type="GO" id="GO:0045881">
    <property type="term" value="P:positive regulation of sporulation resulting in formation of a cellular spore"/>
    <property type="evidence" value="ECO:0007669"/>
    <property type="project" value="TreeGrafter"/>
</dbReference>
<evidence type="ECO:0000256" key="2">
    <source>
        <dbReference type="ARBA" id="ARBA00022829"/>
    </source>
</evidence>
<proteinExistence type="inferred from homology"/>
<evidence type="ECO:0000256" key="3">
    <source>
        <dbReference type="ARBA" id="ARBA00023125"/>
    </source>
</evidence>
<dbReference type="GO" id="GO:0007059">
    <property type="term" value="P:chromosome segregation"/>
    <property type="evidence" value="ECO:0007669"/>
    <property type="project" value="UniProtKB-KW"/>
</dbReference>
<feature type="region of interest" description="Disordered" evidence="4">
    <location>
        <begin position="18"/>
        <end position="53"/>
    </location>
</feature>
<evidence type="ECO:0000313" key="6">
    <source>
        <dbReference type="EMBL" id="PQO27926.1"/>
    </source>
</evidence>
<dbReference type="GO" id="GO:0003677">
    <property type="term" value="F:DNA binding"/>
    <property type="evidence" value="ECO:0007669"/>
    <property type="project" value="UniProtKB-KW"/>
</dbReference>
<dbReference type="Pfam" id="PF17762">
    <property type="entry name" value="HTH_ParB"/>
    <property type="match status" value="1"/>
</dbReference>
<dbReference type="InterPro" id="IPR036086">
    <property type="entry name" value="ParB/Sulfiredoxin_sf"/>
</dbReference>
<name>A0A2S8F6Z6_9BACT</name>
<sequence length="326" mass="36373">MTRQKRLGRGLAALLGDPTDEAAEVELREEPTETVPFRPRLAESDFTEEASQKSDASRIALDLIDRNPFQPRHNFDDAEIASLAESLKQHDILQPIVVRQVGDRFQLISGERRLRAAGIAGWESIPTLVREADDRLVAELAIVENLQRQDLNPLEKAISFQRYLEQHDATQSELADRIKVDRSTIANLVRLLDLPDAVKSALHSGEISQGHARALLPLGEEQVQSEFANRIAAEGWSVRATEQAVQDYLNGEEPATSTTPAKKGSRTKSQQVVSLEEDLRMALGTKVDIKQSTKGGKIVIHFKNADEFDRLNEYLLADAEEDRRVA</sequence>
<evidence type="ECO:0000259" key="5">
    <source>
        <dbReference type="SMART" id="SM00470"/>
    </source>
</evidence>
<dbReference type="OrthoDB" id="9802051at2"/>
<keyword evidence="2" id="KW-0159">Chromosome partition</keyword>